<keyword evidence="4 6" id="KW-1133">Transmembrane helix</keyword>
<dbReference type="RefSeq" id="XP_026541035.1">
    <property type="nucleotide sequence ID" value="XM_026685250.1"/>
</dbReference>
<dbReference type="Pfam" id="PF04103">
    <property type="entry name" value="CD20"/>
    <property type="match status" value="1"/>
</dbReference>
<sequence>MDSSQVVGPESLTSTTQTDLPVPLKKFYQGEPLALGITQIFIGIIGIIFGILLNVMEDHVFAYIQIMIPYWSGILYIISGSLAVAAARNPKIPLVQGTLAMNVISAITAGIGIIFLSFTITFSKYHFMYLCYRSGNESEETSCHDTIHITEGILAVLIVFTTLEFCIGISLASFGCKMLCRDAFTETVVVIYQNATPANAEHPSIDFKEPEFP</sequence>
<evidence type="ECO:0000256" key="3">
    <source>
        <dbReference type="ARBA" id="ARBA00022692"/>
    </source>
</evidence>
<dbReference type="Proteomes" id="UP000504612">
    <property type="component" value="Unplaced"/>
</dbReference>
<comment type="subcellular location">
    <subcellularLocation>
        <location evidence="1">Membrane</location>
        <topology evidence="1">Multi-pass membrane protein</topology>
    </subcellularLocation>
</comment>
<dbReference type="GeneID" id="113423724"/>
<accession>A0A6J1VDY9</accession>
<dbReference type="InterPro" id="IPR030417">
    <property type="entry name" value="MS4A"/>
</dbReference>
<dbReference type="PANTHER" id="PTHR23320:SF128">
    <property type="entry name" value="MEMBRANE-SPANNING 4-DOMAINS SUBFAMILY A MEMBER 4A"/>
    <property type="match status" value="1"/>
</dbReference>
<evidence type="ECO:0000256" key="5">
    <source>
        <dbReference type="ARBA" id="ARBA00023136"/>
    </source>
</evidence>
<evidence type="ECO:0000256" key="6">
    <source>
        <dbReference type="SAM" id="Phobius"/>
    </source>
</evidence>
<organism evidence="7 8">
    <name type="scientific">Notechis scutatus</name>
    <name type="common">mainland tiger snake</name>
    <dbReference type="NCBI Taxonomy" id="8663"/>
    <lineage>
        <taxon>Eukaryota</taxon>
        <taxon>Metazoa</taxon>
        <taxon>Chordata</taxon>
        <taxon>Craniata</taxon>
        <taxon>Vertebrata</taxon>
        <taxon>Euteleostomi</taxon>
        <taxon>Lepidosauria</taxon>
        <taxon>Squamata</taxon>
        <taxon>Bifurcata</taxon>
        <taxon>Unidentata</taxon>
        <taxon>Episquamata</taxon>
        <taxon>Toxicofera</taxon>
        <taxon>Serpentes</taxon>
        <taxon>Colubroidea</taxon>
        <taxon>Elapidae</taxon>
        <taxon>Hydrophiinae</taxon>
        <taxon>Notechis</taxon>
    </lineage>
</organism>
<proteinExistence type="inferred from homology"/>
<dbReference type="PANTHER" id="PTHR23320">
    <property type="entry name" value="MEMBRANE-SPANNING 4-DOMAINS SUBFAMILY A MS4A -RELATED"/>
    <property type="match status" value="1"/>
</dbReference>
<dbReference type="AlphaFoldDB" id="A0A6J1VDY9"/>
<dbReference type="GO" id="GO:0016020">
    <property type="term" value="C:membrane"/>
    <property type="evidence" value="ECO:0007669"/>
    <property type="project" value="UniProtKB-SubCell"/>
</dbReference>
<gene>
    <name evidence="8" type="primary">LOC113423724</name>
</gene>
<feature type="transmembrane region" description="Helical" evidence="6">
    <location>
        <begin position="152"/>
        <end position="174"/>
    </location>
</feature>
<evidence type="ECO:0000256" key="1">
    <source>
        <dbReference type="ARBA" id="ARBA00004141"/>
    </source>
</evidence>
<dbReference type="KEGG" id="nss:113423724"/>
<feature type="transmembrane region" description="Helical" evidence="6">
    <location>
        <begin position="33"/>
        <end position="56"/>
    </location>
</feature>
<keyword evidence="5 6" id="KW-0472">Membrane</keyword>
<protein>
    <submittedName>
        <fullName evidence="8">Membrane-spanning 4-domains subfamily A member 4A-like</fullName>
    </submittedName>
</protein>
<evidence type="ECO:0000313" key="8">
    <source>
        <dbReference type="RefSeq" id="XP_026541035.1"/>
    </source>
</evidence>
<keyword evidence="3 6" id="KW-0812">Transmembrane</keyword>
<comment type="similarity">
    <text evidence="2">Belongs to the MS4A family.</text>
</comment>
<evidence type="ECO:0000256" key="4">
    <source>
        <dbReference type="ARBA" id="ARBA00022989"/>
    </source>
</evidence>
<feature type="transmembrane region" description="Helical" evidence="6">
    <location>
        <begin position="68"/>
        <end position="87"/>
    </location>
</feature>
<evidence type="ECO:0000313" key="7">
    <source>
        <dbReference type="Proteomes" id="UP000504612"/>
    </source>
</evidence>
<feature type="transmembrane region" description="Helical" evidence="6">
    <location>
        <begin position="99"/>
        <end position="120"/>
    </location>
</feature>
<dbReference type="InterPro" id="IPR007237">
    <property type="entry name" value="CD20-like"/>
</dbReference>
<keyword evidence="7" id="KW-1185">Reference proteome</keyword>
<reference evidence="8" key="1">
    <citation type="submission" date="2025-08" db="UniProtKB">
        <authorList>
            <consortium name="RefSeq"/>
        </authorList>
    </citation>
    <scope>IDENTIFICATION</scope>
</reference>
<name>A0A6J1VDY9_9SAUR</name>
<evidence type="ECO:0000256" key="2">
    <source>
        <dbReference type="ARBA" id="ARBA00009565"/>
    </source>
</evidence>